<dbReference type="Pfam" id="PF11253">
    <property type="entry name" value="DUF3052"/>
    <property type="match status" value="1"/>
</dbReference>
<name>A0A542YS67_9MICO</name>
<dbReference type="EMBL" id="VFOP01000001">
    <property type="protein sequence ID" value="TQL50945.1"/>
    <property type="molecule type" value="Genomic_DNA"/>
</dbReference>
<dbReference type="InterPro" id="IPR021412">
    <property type="entry name" value="DUF3052"/>
</dbReference>
<evidence type="ECO:0000313" key="2">
    <source>
        <dbReference type="Proteomes" id="UP000319516"/>
    </source>
</evidence>
<comment type="caution">
    <text evidence="1">The sequence shown here is derived from an EMBL/GenBank/DDBJ whole genome shotgun (WGS) entry which is preliminary data.</text>
</comment>
<gene>
    <name evidence="1" type="ORF">FB467_2068</name>
</gene>
<sequence length="141" mass="15104">MTSADGEARQSTVVGPVSKLGFQPGQIVIEFGYDDDVDEDFHDGVEDAIGQPVEDSDYDGVVDAVLLWWREGDGDLTDDLVDALTTVEDGGFIVLLTPGKGRRDRVEAHDVQEACTTTGLTASGATPVGPEWVAQRLVGRR</sequence>
<evidence type="ECO:0000313" key="1">
    <source>
        <dbReference type="EMBL" id="TQL50945.1"/>
    </source>
</evidence>
<organism evidence="1 2">
    <name type="scientific">Ornithinicoccus hortensis</name>
    <dbReference type="NCBI Taxonomy" id="82346"/>
    <lineage>
        <taxon>Bacteria</taxon>
        <taxon>Bacillati</taxon>
        <taxon>Actinomycetota</taxon>
        <taxon>Actinomycetes</taxon>
        <taxon>Micrococcales</taxon>
        <taxon>Intrasporangiaceae</taxon>
        <taxon>Ornithinicoccus</taxon>
    </lineage>
</organism>
<reference evidence="1 2" key="1">
    <citation type="submission" date="2019-06" db="EMBL/GenBank/DDBJ databases">
        <title>Sequencing the genomes of 1000 actinobacteria strains.</title>
        <authorList>
            <person name="Klenk H.-P."/>
        </authorList>
    </citation>
    <scope>NUCLEOTIDE SEQUENCE [LARGE SCALE GENOMIC DNA]</scope>
    <source>
        <strain evidence="1 2">DSM 12335</strain>
    </source>
</reference>
<dbReference type="AlphaFoldDB" id="A0A542YS67"/>
<dbReference type="RefSeq" id="WP_228393385.1">
    <property type="nucleotide sequence ID" value="NZ_BAAAIK010000002.1"/>
</dbReference>
<accession>A0A542YS67</accession>
<keyword evidence="2" id="KW-1185">Reference proteome</keyword>
<protein>
    <submittedName>
        <fullName evidence="1">DUF3052 family protein</fullName>
    </submittedName>
</protein>
<proteinExistence type="predicted"/>
<dbReference type="Proteomes" id="UP000319516">
    <property type="component" value="Unassembled WGS sequence"/>
</dbReference>